<dbReference type="AlphaFoldDB" id="A0A9P8QJP8"/>
<dbReference type="EMBL" id="JAIWOZ010000006">
    <property type="protein sequence ID" value="KAH6603958.1"/>
    <property type="molecule type" value="Genomic_DNA"/>
</dbReference>
<comment type="caution">
    <text evidence="1">The sequence shown here is derived from an EMBL/GenBank/DDBJ whole genome shotgun (WGS) entry which is preliminary data.</text>
</comment>
<gene>
    <name evidence="1" type="ORF">Trco_007404</name>
</gene>
<keyword evidence="2" id="KW-1185">Reference proteome</keyword>
<evidence type="ECO:0000313" key="1">
    <source>
        <dbReference type="EMBL" id="KAH6603958.1"/>
    </source>
</evidence>
<evidence type="ECO:0000313" key="2">
    <source>
        <dbReference type="Proteomes" id="UP000827724"/>
    </source>
</evidence>
<sequence length="895" mass="90551">MVLPLTGLPPAPLWSTKALEKLTSGLEKLLGAILAAQQGRDVLNLVSFDGGLDLLDGAGHGRVRPNLDEQVDIGEFFGRQDRLDGLVEQHWAAKVGAPVGLVHDGVIAKDGVGNRRNHFGGGQKGQGALDMLFGGSDETLVPLGNRSHVVRVIGLAVGLDGTGKDAISIKLGLDDVKSVSIAGQGDKGGRVVAGNDDLALDVGEVFLNGLGAKANGHHGTASVDPLSDLSTVVGSNDGLVGRDEAGGVRSGDLTRRVANGDLWDDAPGSEQLDGGNLDGGAERLGELGLVDGGALRMLQKNILNRPLGAVREILEDEIKGADGSEESGAVSHQISTHAGPLSALAGEDEANGANALLVGKDEVLANVVENTCQRVVARNCETLACKHAAAVAQGVRKIKQVIPGSNLAVGIDVAAQRSLVMGRERQQEGPVALQSTAATSKLVLLSPAVDVGIRRGVASQRVSALDDNVGVGAAVAEAVDGNTTDREVAREGDGVGRDPDLPLIPFDGGTGVGNAASRGDDATLDNHDGLDEGRKAAGGFRVANVRFDCPDPEGLLAGLAVLVHGHGDGVDLERVANGGAGAVALKVAGQAGVEIAAALVSGGNDIGLAISVGVSDASGGDLAVGVGGAGPDNATDRVAVPDGVGKALQVDGADGIGTAVPIGTGIEGVASRRGRQDTELGSVHVLVDGDDQVDTANDGALGLVVAQSVAGVVQGVNRRRAGGVAHDAGAVEVEDVADTVADDAGVDAGGSQAVTERVLLESHLLPVGGEAGSEDGSPSAGDLVERDAARLEGLIDHLEQLALLRIHPHGLDRGDAEQAGIKLGKVALEKISTKNAEAARPVVVLVDVRIDVEARRGDLGRVASALAHHEVPEFGGRLDIAGQTAAWEMLANMKI</sequence>
<accession>A0A9P8QJP8</accession>
<dbReference type="AntiFam" id="ANF00248">
    <property type="entry name" value="Shadow ORF (opposite ppsD)"/>
</dbReference>
<organism evidence="1 2">
    <name type="scientific">Trichoderma cornu-damae</name>
    <dbReference type="NCBI Taxonomy" id="654480"/>
    <lineage>
        <taxon>Eukaryota</taxon>
        <taxon>Fungi</taxon>
        <taxon>Dikarya</taxon>
        <taxon>Ascomycota</taxon>
        <taxon>Pezizomycotina</taxon>
        <taxon>Sordariomycetes</taxon>
        <taxon>Hypocreomycetidae</taxon>
        <taxon>Hypocreales</taxon>
        <taxon>Hypocreaceae</taxon>
        <taxon>Trichoderma</taxon>
    </lineage>
</organism>
<dbReference type="Proteomes" id="UP000827724">
    <property type="component" value="Unassembled WGS sequence"/>
</dbReference>
<name>A0A9P8QJP8_9HYPO</name>
<proteinExistence type="predicted"/>
<reference evidence="1" key="1">
    <citation type="submission" date="2021-08" db="EMBL/GenBank/DDBJ databases">
        <title>Chromosome-Level Trichoderma cornu-damae using Hi-C Data.</title>
        <authorList>
            <person name="Kim C.S."/>
        </authorList>
    </citation>
    <scope>NUCLEOTIDE SEQUENCE</scope>
    <source>
        <strain evidence="1">KA19-0412C</strain>
    </source>
</reference>
<protein>
    <submittedName>
        <fullName evidence="1">Uncharacterized protein</fullName>
    </submittedName>
</protein>